<dbReference type="CDD" id="cd15482">
    <property type="entry name" value="Sialidase_non-viral"/>
    <property type="match status" value="1"/>
</dbReference>
<dbReference type="SUPFAM" id="SSF49899">
    <property type="entry name" value="Concanavalin A-like lectins/glucanases"/>
    <property type="match status" value="1"/>
</dbReference>
<dbReference type="EMBL" id="BAAABX010000042">
    <property type="protein sequence ID" value="GAA0412012.1"/>
    <property type="molecule type" value="Genomic_DNA"/>
</dbReference>
<evidence type="ECO:0000313" key="10">
    <source>
        <dbReference type="Proteomes" id="UP001500879"/>
    </source>
</evidence>
<dbReference type="PANTHER" id="PTHR10628:SF30">
    <property type="entry name" value="EXO-ALPHA-SIALIDASE"/>
    <property type="match status" value="1"/>
</dbReference>
<evidence type="ECO:0000313" key="9">
    <source>
        <dbReference type="EMBL" id="GAA0412012.1"/>
    </source>
</evidence>
<evidence type="ECO:0000256" key="2">
    <source>
        <dbReference type="ARBA" id="ARBA00009348"/>
    </source>
</evidence>
<dbReference type="SMART" id="SM00560">
    <property type="entry name" value="LamGL"/>
    <property type="match status" value="1"/>
</dbReference>
<evidence type="ECO:0000256" key="5">
    <source>
        <dbReference type="ARBA" id="ARBA00023157"/>
    </source>
</evidence>
<dbReference type="InterPro" id="IPR013320">
    <property type="entry name" value="ConA-like_dom_sf"/>
</dbReference>
<dbReference type="InterPro" id="IPR001791">
    <property type="entry name" value="Laminin_G"/>
</dbReference>
<proteinExistence type="inferred from homology"/>
<dbReference type="Proteomes" id="UP001500879">
    <property type="component" value="Unassembled WGS sequence"/>
</dbReference>
<evidence type="ECO:0000256" key="6">
    <source>
        <dbReference type="SAM" id="MobiDB-lite"/>
    </source>
</evidence>
<dbReference type="EC" id="3.2.1.18" evidence="3"/>
<evidence type="ECO:0000256" key="3">
    <source>
        <dbReference type="ARBA" id="ARBA00012733"/>
    </source>
</evidence>
<dbReference type="Pfam" id="PF13385">
    <property type="entry name" value="Laminin_G_3"/>
    <property type="match status" value="1"/>
</dbReference>
<dbReference type="Pfam" id="PF13088">
    <property type="entry name" value="BNR_2"/>
    <property type="match status" value="1"/>
</dbReference>
<dbReference type="PANTHER" id="PTHR10628">
    <property type="entry name" value="SIALIDASE"/>
    <property type="match status" value="1"/>
</dbReference>
<reference evidence="9 10" key="1">
    <citation type="journal article" date="2019" name="Int. J. Syst. Evol. Microbiol.">
        <title>The Global Catalogue of Microorganisms (GCM) 10K type strain sequencing project: providing services to taxonomists for standard genome sequencing and annotation.</title>
        <authorList>
            <consortium name="The Broad Institute Genomics Platform"/>
            <consortium name="The Broad Institute Genome Sequencing Center for Infectious Disease"/>
            <person name="Wu L."/>
            <person name="Ma J."/>
        </authorList>
    </citation>
    <scope>NUCLEOTIDE SEQUENCE [LARGE SCALE GENOMIC DNA]</scope>
    <source>
        <strain evidence="9 10">JCM 4788</strain>
    </source>
</reference>
<evidence type="ECO:0000259" key="8">
    <source>
        <dbReference type="SMART" id="SM00560"/>
    </source>
</evidence>
<organism evidence="9 10">
    <name type="scientific">Streptomyces luteireticuli</name>
    <dbReference type="NCBI Taxonomy" id="173858"/>
    <lineage>
        <taxon>Bacteria</taxon>
        <taxon>Bacillati</taxon>
        <taxon>Actinomycetota</taxon>
        <taxon>Actinomycetes</taxon>
        <taxon>Kitasatosporales</taxon>
        <taxon>Streptomycetaceae</taxon>
        <taxon>Streptomyces</taxon>
    </lineage>
</organism>
<feature type="region of interest" description="Disordered" evidence="6">
    <location>
        <begin position="1"/>
        <end position="44"/>
    </location>
</feature>
<dbReference type="SMART" id="SM00282">
    <property type="entry name" value="LamG"/>
    <property type="match status" value="1"/>
</dbReference>
<keyword evidence="5" id="KW-1015">Disulfide bond</keyword>
<name>A0ABN0YUX3_9ACTN</name>
<comment type="catalytic activity">
    <reaction evidence="1">
        <text>Hydrolysis of alpha-(2-&gt;3)-, alpha-(2-&gt;6)-, alpha-(2-&gt;8)- glycosidic linkages of terminal sialic acid residues in oligosaccharides, glycoproteins, glycolipids, colominic acid and synthetic substrates.</text>
        <dbReference type="EC" id="3.2.1.18"/>
    </reaction>
</comment>
<feature type="domain" description="Laminin G" evidence="7">
    <location>
        <begin position="539"/>
        <end position="674"/>
    </location>
</feature>
<keyword evidence="10" id="KW-1185">Reference proteome</keyword>
<dbReference type="SUPFAM" id="SSF50939">
    <property type="entry name" value="Sialidases"/>
    <property type="match status" value="1"/>
</dbReference>
<keyword evidence="4" id="KW-0732">Signal</keyword>
<dbReference type="Gene3D" id="2.60.120.200">
    <property type="match status" value="1"/>
</dbReference>
<sequence>MAPRSTVRRSPGRPTTPLRRPGRPHAPLPSIRPARPGRRRAPGRTAEAALAGALLLALLPLPPAAAARTGPTEITPHQGEFEEHILFDARREPGHGYACFRIPALVTTTRETVLAFAEGRRHNCGDATDIDIVLKRSTDGGRTWGPLRIVGAGGGNTYGNPAPVVDRGTGRILLVTTSNRGRTDAESCAVPCDRVPHLQYSDTDGADWSAPADLTSGLRPRGWNSWYATGPGHGIQLAHGPHRGRLLVGVNAESHDGTRLTAGHAALAYSDDGGGHWRLGAMDTHPVARDGTYRQRPSELTLAEREDGTVYVNGREQNGTDLGNRDDAVSRDGGRTFAAPFRALPDLYTPTVQGAVLPLRPGRWLFAAPADPDRRRTMTVRSSYDQGRTWEDVERGRTVTADWSGYSDMAPAGPGAVGLLYEAGRRDARQEIRFARFTEDWLGPRGGPGPTTPDRAPGARGAVVLGRPRPVDGRSGGGLRFAGGHPPGARTGDGGGPGGEYAYAEEDGPAAGIPAAAPAAGGGDALRLPYRTALPLGAGDFTASLWFRYGPGRRRGEQPFLWMGGVGGAPQVALFGEPEAGRVTGRVTAVAGPAPARTAQVSVPGRYDDGAWHRMTLRRAGGRIVLTVDGVSATAPGVPGSVSRTTTFGVHLAQRPDGRAFLTGDLDDVRVHRRALSDAELARADGSGGLPPAPRDTVLWLPLDRVDGAVR</sequence>
<protein>
    <recommendedName>
        <fullName evidence="3">exo-alpha-sialidase</fullName>
        <ecNumber evidence="3">3.2.1.18</ecNumber>
    </recommendedName>
</protein>
<feature type="region of interest" description="Disordered" evidence="6">
    <location>
        <begin position="440"/>
        <end position="501"/>
    </location>
</feature>
<dbReference type="InterPro" id="IPR006558">
    <property type="entry name" value="LamG-like"/>
</dbReference>
<dbReference type="InterPro" id="IPR036278">
    <property type="entry name" value="Sialidase_sf"/>
</dbReference>
<evidence type="ECO:0000259" key="7">
    <source>
        <dbReference type="SMART" id="SM00282"/>
    </source>
</evidence>
<feature type="domain" description="LamG-like jellyroll fold" evidence="8">
    <location>
        <begin position="539"/>
        <end position="679"/>
    </location>
</feature>
<dbReference type="InterPro" id="IPR011040">
    <property type="entry name" value="Sialidase"/>
</dbReference>
<accession>A0ABN0YUX3</accession>
<gene>
    <name evidence="9" type="ORF">GCM10010357_36420</name>
</gene>
<feature type="compositionally biased region" description="Basic residues" evidence="6">
    <location>
        <begin position="1"/>
        <end position="11"/>
    </location>
</feature>
<dbReference type="CDD" id="cd00110">
    <property type="entry name" value="LamG"/>
    <property type="match status" value="1"/>
</dbReference>
<comment type="similarity">
    <text evidence="2">Belongs to the glycosyl hydrolase 33 family.</text>
</comment>
<dbReference type="InterPro" id="IPR026856">
    <property type="entry name" value="Sialidase_fam"/>
</dbReference>
<evidence type="ECO:0000256" key="4">
    <source>
        <dbReference type="ARBA" id="ARBA00022729"/>
    </source>
</evidence>
<comment type="caution">
    <text evidence="9">The sequence shown here is derived from an EMBL/GenBank/DDBJ whole genome shotgun (WGS) entry which is preliminary data.</text>
</comment>
<dbReference type="Gene3D" id="2.120.10.10">
    <property type="match status" value="1"/>
</dbReference>
<evidence type="ECO:0000256" key="1">
    <source>
        <dbReference type="ARBA" id="ARBA00000427"/>
    </source>
</evidence>